<keyword evidence="2" id="KW-1185">Reference proteome</keyword>
<accession>A0AAN7S4M6</accession>
<dbReference type="PANTHER" id="PTHR33332">
    <property type="entry name" value="REVERSE TRANSCRIPTASE DOMAIN-CONTAINING PROTEIN"/>
    <property type="match status" value="1"/>
</dbReference>
<reference evidence="1 2" key="1">
    <citation type="journal article" date="2023" name="J. Hered.">
        <title>Chromosome-level genome of the wood stork (Mycteria americana) provides insight into avian chromosome evolution.</title>
        <authorList>
            <person name="Flamio R. Jr."/>
            <person name="Ramstad K.M."/>
        </authorList>
    </citation>
    <scope>NUCLEOTIDE SEQUENCE [LARGE SCALE GENOMIC DNA]</scope>
    <source>
        <strain evidence="1">JAX WOST 10</strain>
    </source>
</reference>
<organism evidence="1 2">
    <name type="scientific">Mycteria americana</name>
    <name type="common">Wood stork</name>
    <dbReference type="NCBI Taxonomy" id="33587"/>
    <lineage>
        <taxon>Eukaryota</taxon>
        <taxon>Metazoa</taxon>
        <taxon>Chordata</taxon>
        <taxon>Craniata</taxon>
        <taxon>Vertebrata</taxon>
        <taxon>Euteleostomi</taxon>
        <taxon>Archelosauria</taxon>
        <taxon>Archosauria</taxon>
        <taxon>Dinosauria</taxon>
        <taxon>Saurischia</taxon>
        <taxon>Theropoda</taxon>
        <taxon>Coelurosauria</taxon>
        <taxon>Aves</taxon>
        <taxon>Neognathae</taxon>
        <taxon>Neoaves</taxon>
        <taxon>Aequornithes</taxon>
        <taxon>Ciconiiformes</taxon>
        <taxon>Ciconiidae</taxon>
        <taxon>Mycteria</taxon>
    </lineage>
</organism>
<comment type="caution">
    <text evidence="1">The sequence shown here is derived from an EMBL/GenBank/DDBJ whole genome shotgun (WGS) entry which is preliminary data.</text>
</comment>
<evidence type="ECO:0000313" key="1">
    <source>
        <dbReference type="EMBL" id="KAK4819436.1"/>
    </source>
</evidence>
<gene>
    <name evidence="1" type="ORF">QYF61_004586</name>
</gene>
<dbReference type="Proteomes" id="UP001333110">
    <property type="component" value="Unassembled WGS sequence"/>
</dbReference>
<sequence length="192" mass="21234">MINGAPHAGDDQATPVNYHPLHHQLAVGRTGAASAFVFKPRRGLKDKTASGSLPQDQAMWESALLAIGIIVGSLSHWEHISERSSLIYSSGMCEKEMKTSKCLRNSSIFLFTNSTDNTKLGRSVDLLEGRKALQRALDRLDQWAKANCVRFNKATCQVLHLSHNNPMQRYRLGEECLESCLAEKDLGVLVNS</sequence>
<protein>
    <recommendedName>
        <fullName evidence="3">Rna-directed dna polymerase from mobile element jockey-like</fullName>
    </recommendedName>
</protein>
<proteinExistence type="predicted"/>
<dbReference type="EMBL" id="JAUNZN010000006">
    <property type="protein sequence ID" value="KAK4819436.1"/>
    <property type="molecule type" value="Genomic_DNA"/>
</dbReference>
<name>A0AAN7S4M6_MYCAM</name>
<evidence type="ECO:0008006" key="3">
    <source>
        <dbReference type="Google" id="ProtNLM"/>
    </source>
</evidence>
<dbReference type="AlphaFoldDB" id="A0AAN7S4M6"/>
<evidence type="ECO:0000313" key="2">
    <source>
        <dbReference type="Proteomes" id="UP001333110"/>
    </source>
</evidence>